<dbReference type="PROSITE" id="PS51450">
    <property type="entry name" value="LRR"/>
    <property type="match status" value="3"/>
</dbReference>
<dbReference type="InterPro" id="IPR042655">
    <property type="entry name" value="LRC72"/>
</dbReference>
<dbReference type="Proteomes" id="UP000749559">
    <property type="component" value="Unassembled WGS sequence"/>
</dbReference>
<accession>A0A8S4N2N1</accession>
<feature type="region of interest" description="Disordered" evidence="4">
    <location>
        <begin position="361"/>
        <end position="380"/>
    </location>
</feature>
<sequence>MTSTVLTAEFIERHLSSLVDPPSIWEIERGHFYKLDLKMCQMKSLQYGFSWGDERTPKPKVVSVVETPSKILYMDISLNDLSELDHAGLAPLRNLRALNASLNRITRFVGVEICKHLRYLNLSHNNIQNIEGIANCTSLAELNLAMNDIEDLTYVPSLPNLTVLHINNNKLKSLNGIQALSHLKELHCQRNKLRDVIPIASSFHLIMLNAAENQIESLQTTADILKGLSHLRTLNMFNNPIERESSYNSVLTDTLQLLTLDNISVRSHRDQTVGYYKSGSNNNISGLKESARAAFHEKIKIQKDKMEENVRFLQRRIIDVQEEYRDYEDRMKKDMESCLSYLDGLSLDQARNYDTNAIRGNIGSPAPPWHPGPSYHSDRTIKDKKDYSGIKSADEVLRLAVNELSKEQAKLSQ</sequence>
<name>A0A8S4N2N1_OWEFU</name>
<dbReference type="Gene3D" id="3.80.10.10">
    <property type="entry name" value="Ribonuclease Inhibitor"/>
    <property type="match status" value="1"/>
</dbReference>
<keyword evidence="3" id="KW-0175">Coiled coil</keyword>
<dbReference type="SUPFAM" id="SSF52058">
    <property type="entry name" value="L domain-like"/>
    <property type="match status" value="1"/>
</dbReference>
<dbReference type="OrthoDB" id="6334211at2759"/>
<evidence type="ECO:0000256" key="3">
    <source>
        <dbReference type="SAM" id="Coils"/>
    </source>
</evidence>
<reference evidence="5" key="1">
    <citation type="submission" date="2022-03" db="EMBL/GenBank/DDBJ databases">
        <authorList>
            <person name="Martin C."/>
        </authorList>
    </citation>
    <scope>NUCLEOTIDE SEQUENCE</scope>
</reference>
<dbReference type="InterPro" id="IPR025875">
    <property type="entry name" value="Leu-rich_rpt_4"/>
</dbReference>
<dbReference type="InterPro" id="IPR001611">
    <property type="entry name" value="Leu-rich_rpt"/>
</dbReference>
<evidence type="ECO:0000256" key="4">
    <source>
        <dbReference type="SAM" id="MobiDB-lite"/>
    </source>
</evidence>
<dbReference type="EMBL" id="CAIIXF020000001">
    <property type="protein sequence ID" value="CAH1774998.1"/>
    <property type="molecule type" value="Genomic_DNA"/>
</dbReference>
<evidence type="ECO:0000313" key="5">
    <source>
        <dbReference type="EMBL" id="CAH1774998.1"/>
    </source>
</evidence>
<feature type="coiled-coil region" evidence="3">
    <location>
        <begin position="296"/>
        <end position="330"/>
    </location>
</feature>
<dbReference type="PANTHER" id="PTHR46759">
    <property type="entry name" value="LEUCINE-RICH REPEAT-CONTAINING PROTEIN 72"/>
    <property type="match status" value="1"/>
</dbReference>
<comment type="caution">
    <text evidence="5">The sequence shown here is derived from an EMBL/GenBank/DDBJ whole genome shotgun (WGS) entry which is preliminary data.</text>
</comment>
<protein>
    <submittedName>
        <fullName evidence="5">Uncharacterized protein</fullName>
    </submittedName>
</protein>
<dbReference type="AlphaFoldDB" id="A0A8S4N2N1"/>
<keyword evidence="1" id="KW-0433">Leucine-rich repeat</keyword>
<gene>
    <name evidence="5" type="ORF">OFUS_LOCUS2359</name>
</gene>
<dbReference type="InterPro" id="IPR032675">
    <property type="entry name" value="LRR_dom_sf"/>
</dbReference>
<keyword evidence="2" id="KW-0677">Repeat</keyword>
<dbReference type="Pfam" id="PF12799">
    <property type="entry name" value="LRR_4"/>
    <property type="match status" value="2"/>
</dbReference>
<evidence type="ECO:0000256" key="1">
    <source>
        <dbReference type="ARBA" id="ARBA00022614"/>
    </source>
</evidence>
<proteinExistence type="predicted"/>
<keyword evidence="6" id="KW-1185">Reference proteome</keyword>
<organism evidence="5 6">
    <name type="scientific">Owenia fusiformis</name>
    <name type="common">Polychaete worm</name>
    <dbReference type="NCBI Taxonomy" id="6347"/>
    <lineage>
        <taxon>Eukaryota</taxon>
        <taxon>Metazoa</taxon>
        <taxon>Spiralia</taxon>
        <taxon>Lophotrochozoa</taxon>
        <taxon>Annelida</taxon>
        <taxon>Polychaeta</taxon>
        <taxon>Sedentaria</taxon>
        <taxon>Canalipalpata</taxon>
        <taxon>Sabellida</taxon>
        <taxon>Oweniida</taxon>
        <taxon>Oweniidae</taxon>
        <taxon>Owenia</taxon>
    </lineage>
</organism>
<dbReference type="PANTHER" id="PTHR46759:SF1">
    <property type="entry name" value="LEUCINE-RICH REPEAT-CONTAINING PROTEIN 72"/>
    <property type="match status" value="1"/>
</dbReference>
<evidence type="ECO:0000256" key="2">
    <source>
        <dbReference type="ARBA" id="ARBA00022737"/>
    </source>
</evidence>
<dbReference type="SMART" id="SM00365">
    <property type="entry name" value="LRR_SD22"/>
    <property type="match status" value="2"/>
</dbReference>
<evidence type="ECO:0000313" key="6">
    <source>
        <dbReference type="Proteomes" id="UP000749559"/>
    </source>
</evidence>